<organism evidence="4 5">
    <name type="scientific">Ophiocordyceps camponoti-rufipedis</name>
    <dbReference type="NCBI Taxonomy" id="2004952"/>
    <lineage>
        <taxon>Eukaryota</taxon>
        <taxon>Fungi</taxon>
        <taxon>Dikarya</taxon>
        <taxon>Ascomycota</taxon>
        <taxon>Pezizomycotina</taxon>
        <taxon>Sordariomycetes</taxon>
        <taxon>Hypocreomycetidae</taxon>
        <taxon>Hypocreales</taxon>
        <taxon>Ophiocordycipitaceae</taxon>
        <taxon>Ophiocordyceps</taxon>
    </lineage>
</organism>
<dbReference type="GO" id="GO:0005634">
    <property type="term" value="C:nucleus"/>
    <property type="evidence" value="ECO:0007669"/>
    <property type="project" value="TreeGrafter"/>
</dbReference>
<dbReference type="PANTHER" id="PTHR45614">
    <property type="entry name" value="MYB PROTEIN-RELATED"/>
    <property type="match status" value="1"/>
</dbReference>
<feature type="domain" description="HTH myb-type" evidence="3">
    <location>
        <begin position="42"/>
        <end position="96"/>
    </location>
</feature>
<name>A0A2C5XCC2_9HYPO</name>
<feature type="compositionally biased region" description="Polar residues" evidence="1">
    <location>
        <begin position="312"/>
        <end position="324"/>
    </location>
</feature>
<feature type="compositionally biased region" description="Low complexity" evidence="1">
    <location>
        <begin position="325"/>
        <end position="338"/>
    </location>
</feature>
<dbReference type="InterPro" id="IPR017930">
    <property type="entry name" value="Myb_dom"/>
</dbReference>
<dbReference type="InterPro" id="IPR009057">
    <property type="entry name" value="Homeodomain-like_sf"/>
</dbReference>
<dbReference type="GO" id="GO:0045944">
    <property type="term" value="P:positive regulation of transcription by RNA polymerase II"/>
    <property type="evidence" value="ECO:0007669"/>
    <property type="project" value="TreeGrafter"/>
</dbReference>
<dbReference type="GO" id="GO:0000981">
    <property type="term" value="F:DNA-binding transcription factor activity, RNA polymerase II-specific"/>
    <property type="evidence" value="ECO:0007669"/>
    <property type="project" value="TreeGrafter"/>
</dbReference>
<feature type="domain" description="Myb-like" evidence="2">
    <location>
        <begin position="1"/>
        <end position="41"/>
    </location>
</feature>
<proteinExistence type="predicted"/>
<dbReference type="AlphaFoldDB" id="A0A2C5XCC2"/>
<dbReference type="SUPFAM" id="SSF46689">
    <property type="entry name" value="Homeodomain-like"/>
    <property type="match status" value="1"/>
</dbReference>
<protein>
    <recommendedName>
        <fullName evidence="6">HTH myb-type domain-containing protein</fullName>
    </recommendedName>
</protein>
<dbReference type="SMART" id="SM00717">
    <property type="entry name" value="SANT"/>
    <property type="match status" value="2"/>
</dbReference>
<evidence type="ECO:0000313" key="5">
    <source>
        <dbReference type="Proteomes" id="UP000226431"/>
    </source>
</evidence>
<feature type="compositionally biased region" description="Pro residues" evidence="1">
    <location>
        <begin position="263"/>
        <end position="272"/>
    </location>
</feature>
<dbReference type="InterPro" id="IPR001005">
    <property type="entry name" value="SANT/Myb"/>
</dbReference>
<dbReference type="PROSITE" id="PS51294">
    <property type="entry name" value="HTH_MYB"/>
    <property type="match status" value="1"/>
</dbReference>
<feature type="compositionally biased region" description="Polar residues" evidence="1">
    <location>
        <begin position="226"/>
        <end position="245"/>
    </location>
</feature>
<evidence type="ECO:0000259" key="2">
    <source>
        <dbReference type="PROSITE" id="PS50090"/>
    </source>
</evidence>
<evidence type="ECO:0008006" key="6">
    <source>
        <dbReference type="Google" id="ProtNLM"/>
    </source>
</evidence>
<dbReference type="PROSITE" id="PS50090">
    <property type="entry name" value="MYB_LIKE"/>
    <property type="match status" value="2"/>
</dbReference>
<evidence type="ECO:0000256" key="1">
    <source>
        <dbReference type="SAM" id="MobiDB-lite"/>
    </source>
</evidence>
<dbReference type="PANTHER" id="PTHR45614:SF25">
    <property type="entry name" value="MYB PROTEIN"/>
    <property type="match status" value="1"/>
</dbReference>
<gene>
    <name evidence="4" type="ORF">CDD80_879</name>
</gene>
<dbReference type="Gene3D" id="1.10.10.60">
    <property type="entry name" value="Homeodomain-like"/>
    <property type="match status" value="2"/>
</dbReference>
<evidence type="ECO:0000259" key="3">
    <source>
        <dbReference type="PROSITE" id="PS51294"/>
    </source>
</evidence>
<evidence type="ECO:0000313" key="4">
    <source>
        <dbReference type="EMBL" id="PHH67129.1"/>
    </source>
</evidence>
<dbReference type="GO" id="GO:0000278">
    <property type="term" value="P:mitotic cell cycle"/>
    <property type="evidence" value="ECO:0007669"/>
    <property type="project" value="TreeGrafter"/>
</dbReference>
<dbReference type="OrthoDB" id="2143914at2759"/>
<dbReference type="STRING" id="2004952.A0A2C5XCC2"/>
<feature type="region of interest" description="Disordered" evidence="1">
    <location>
        <begin position="80"/>
        <end position="131"/>
    </location>
</feature>
<dbReference type="Pfam" id="PF00249">
    <property type="entry name" value="Myb_DNA-binding"/>
    <property type="match status" value="2"/>
</dbReference>
<feature type="region of interest" description="Disordered" evidence="1">
    <location>
        <begin position="220"/>
        <end position="354"/>
    </location>
</feature>
<dbReference type="CDD" id="cd00167">
    <property type="entry name" value="SANT"/>
    <property type="match status" value="2"/>
</dbReference>
<keyword evidence="5" id="KW-1185">Reference proteome</keyword>
<sequence length="354" mass="39920">MEDSRLMMLVNSEPSLNWVRISSSLGSRSAKQCRERYHQNLKPNLNHDPITTDEGLLIENLVADLGRRWAEIARHLPGRSDNAVKNWWNGNQNRRKRQDRRRGANPSGGLLSAPGQSVYRHPTPEMQPQQPMPAFQHPRNYSLQKSSTMFPEFATRTHEMQPQSQGFDDDRHPRMSLFPVASPGRQSWMSQSPPSVTEQYNYNRLYYHGEMPLPSPCLSEHPESDAGSNYTFSPTVASRTLSRGRNSIELPPLRTQVMQSPLPRLPSTPLPPNYSRKSLPSLRDVAPRYSQGDPYNEPFPRLPPVGTGGRQPPSSVSGQLLTAPSSPLQSQEQQQSSSIGKNKDSRMKLSSLLH</sequence>
<dbReference type="EMBL" id="NJES01001307">
    <property type="protein sequence ID" value="PHH67129.1"/>
    <property type="molecule type" value="Genomic_DNA"/>
</dbReference>
<dbReference type="InterPro" id="IPR050560">
    <property type="entry name" value="MYB_TF"/>
</dbReference>
<feature type="domain" description="Myb-like" evidence="2">
    <location>
        <begin position="42"/>
        <end position="89"/>
    </location>
</feature>
<accession>A0A2C5XCC2</accession>
<comment type="caution">
    <text evidence="4">The sequence shown here is derived from an EMBL/GenBank/DDBJ whole genome shotgun (WGS) entry which is preliminary data.</text>
</comment>
<dbReference type="GO" id="GO:0000978">
    <property type="term" value="F:RNA polymerase II cis-regulatory region sequence-specific DNA binding"/>
    <property type="evidence" value="ECO:0007669"/>
    <property type="project" value="TreeGrafter"/>
</dbReference>
<reference evidence="4 5" key="1">
    <citation type="submission" date="2017-06" db="EMBL/GenBank/DDBJ databases">
        <title>Ant-infecting Ophiocordyceps genomes reveal a high diversity of potential behavioral manipulation genes and a possible major role for enterotoxins.</title>
        <authorList>
            <person name="De Bekker C."/>
            <person name="Evans H.C."/>
            <person name="Brachmann A."/>
            <person name="Hughes D.P."/>
        </authorList>
    </citation>
    <scope>NUCLEOTIDE SEQUENCE [LARGE SCALE GENOMIC DNA]</scope>
    <source>
        <strain evidence="4 5">Map16</strain>
    </source>
</reference>
<dbReference type="Proteomes" id="UP000226431">
    <property type="component" value="Unassembled WGS sequence"/>
</dbReference>